<organism evidence="1 2">
    <name type="scientific">Nitratireductor kimnyeongensis</name>
    <dbReference type="NCBI Taxonomy" id="430679"/>
    <lineage>
        <taxon>Bacteria</taxon>
        <taxon>Pseudomonadati</taxon>
        <taxon>Pseudomonadota</taxon>
        <taxon>Alphaproteobacteria</taxon>
        <taxon>Hyphomicrobiales</taxon>
        <taxon>Phyllobacteriaceae</taxon>
        <taxon>Nitratireductor</taxon>
    </lineage>
</organism>
<dbReference type="SUPFAM" id="SSF140736">
    <property type="entry name" value="Rv1873-like"/>
    <property type="match status" value="1"/>
</dbReference>
<keyword evidence="2" id="KW-1185">Reference proteome</keyword>
<dbReference type="EMBL" id="JBHSNB010000001">
    <property type="protein sequence ID" value="MFC5584044.1"/>
    <property type="molecule type" value="Genomic_DNA"/>
</dbReference>
<dbReference type="Proteomes" id="UP001596107">
    <property type="component" value="Unassembled WGS sequence"/>
</dbReference>
<reference evidence="2" key="1">
    <citation type="journal article" date="2019" name="Int. J. Syst. Evol. Microbiol.">
        <title>The Global Catalogue of Microorganisms (GCM) 10K type strain sequencing project: providing services to taxonomists for standard genome sequencing and annotation.</title>
        <authorList>
            <consortium name="The Broad Institute Genomics Platform"/>
            <consortium name="The Broad Institute Genome Sequencing Center for Infectious Disease"/>
            <person name="Wu L."/>
            <person name="Ma J."/>
        </authorList>
    </citation>
    <scope>NUCLEOTIDE SEQUENCE [LARGE SCALE GENOMIC DNA]</scope>
    <source>
        <strain evidence="2">JCM 3366</strain>
    </source>
</reference>
<name>A0ABW0T3Y5_9HYPH</name>
<evidence type="ECO:0000313" key="1">
    <source>
        <dbReference type="EMBL" id="MFC5584044.1"/>
    </source>
</evidence>
<protein>
    <submittedName>
        <fullName evidence="1">DUF1810 domain-containing protein</fullName>
    </submittedName>
</protein>
<comment type="caution">
    <text evidence="1">The sequence shown here is derived from an EMBL/GenBank/DDBJ whole genome shotgun (WGS) entry which is preliminary data.</text>
</comment>
<dbReference type="PIRSF" id="PIRSF008546">
    <property type="entry name" value="UCP008546"/>
    <property type="match status" value="1"/>
</dbReference>
<dbReference type="InterPro" id="IPR036287">
    <property type="entry name" value="Rv1873-like_sf"/>
</dbReference>
<proteinExistence type="predicted"/>
<dbReference type="RefSeq" id="WP_378596143.1">
    <property type="nucleotide sequence ID" value="NZ_CP078143.1"/>
</dbReference>
<accession>A0ABW0T3Y5</accession>
<evidence type="ECO:0000313" key="2">
    <source>
        <dbReference type="Proteomes" id="UP001596107"/>
    </source>
</evidence>
<dbReference type="Pfam" id="PF08837">
    <property type="entry name" value="DUF1810"/>
    <property type="match status" value="1"/>
</dbReference>
<gene>
    <name evidence="1" type="ORF">ACFPOD_02900</name>
</gene>
<dbReference type="InterPro" id="IPR014937">
    <property type="entry name" value="DUF1810"/>
</dbReference>
<dbReference type="Gene3D" id="1.25.40.380">
    <property type="entry name" value="Protein of unknown function DUF1810"/>
    <property type="match status" value="1"/>
</dbReference>
<sequence length="153" mass="17311">MVRDPFNLQRFTEAQEGVFETALRELRSGRKQTHWMWFVFPQLRGLGRSRNATYYGISSLEEARAYLKHPVLGPRLQEATTVVLKASGQSLAAILGRPDDQKFRSCMTLFALVSRKGEDLFSSALARWCGGTMDDATLRLAGLTVREQEADRQ</sequence>